<proteinExistence type="predicted"/>
<dbReference type="Proteomes" id="UP000310754">
    <property type="component" value="Unassembled WGS sequence"/>
</dbReference>
<dbReference type="AlphaFoldDB" id="A0A4S3ZTG5"/>
<keyword evidence="2" id="KW-0732">Signal</keyword>
<protein>
    <submittedName>
        <fullName evidence="3">Uncharacterized protein</fullName>
    </submittedName>
</protein>
<feature type="signal peptide" evidence="2">
    <location>
        <begin position="1"/>
        <end position="20"/>
    </location>
</feature>
<keyword evidence="4" id="KW-1185">Reference proteome</keyword>
<keyword evidence="1" id="KW-0472">Membrane</keyword>
<organism evidence="3 4">
    <name type="scientific">Allorhizobium terrae</name>
    <dbReference type="NCBI Taxonomy" id="1848972"/>
    <lineage>
        <taxon>Bacteria</taxon>
        <taxon>Pseudomonadati</taxon>
        <taxon>Pseudomonadota</taxon>
        <taxon>Alphaproteobacteria</taxon>
        <taxon>Hyphomicrobiales</taxon>
        <taxon>Rhizobiaceae</taxon>
        <taxon>Rhizobium/Agrobacterium group</taxon>
        <taxon>Allorhizobium</taxon>
    </lineage>
</organism>
<keyword evidence="1" id="KW-0812">Transmembrane</keyword>
<keyword evidence="1" id="KW-1133">Transmembrane helix</keyword>
<dbReference type="RefSeq" id="WP_146932424.1">
    <property type="nucleotide sequence ID" value="NZ_SSOA01000007.1"/>
</dbReference>
<sequence>MIRFLCRFFSFIALVMAIGAAVMDSIESVASSTVITTSFESLWGDVDASGLALAKQWVATHIGGWALQSMQSAVLRQPAFAIFLGLALVLWMAGYKRRSSAGRFAA</sequence>
<reference evidence="3 4" key="1">
    <citation type="submission" date="2019-04" db="EMBL/GenBank/DDBJ databases">
        <title>Rhizobium terrae sp. nov., isolated from a paddy soil.</title>
        <authorList>
            <person name="Lin S.-Y."/>
            <person name="Hameed A."/>
            <person name="Huang H.-I."/>
            <person name="Young C.-C."/>
        </authorList>
    </citation>
    <scope>NUCLEOTIDE SEQUENCE [LARGE SCALE GENOMIC DNA]</scope>
    <source>
        <strain evidence="3 4">CC-HIH110</strain>
    </source>
</reference>
<evidence type="ECO:0000313" key="4">
    <source>
        <dbReference type="Proteomes" id="UP000310754"/>
    </source>
</evidence>
<name>A0A4S3ZTG5_9HYPH</name>
<evidence type="ECO:0000256" key="1">
    <source>
        <dbReference type="SAM" id="Phobius"/>
    </source>
</evidence>
<accession>A0A4S3ZTG5</accession>
<feature type="transmembrane region" description="Helical" evidence="1">
    <location>
        <begin position="74"/>
        <end position="93"/>
    </location>
</feature>
<gene>
    <name evidence="3" type="ORF">E6C51_14020</name>
</gene>
<evidence type="ECO:0000256" key="2">
    <source>
        <dbReference type="SAM" id="SignalP"/>
    </source>
</evidence>
<evidence type="ECO:0000313" key="3">
    <source>
        <dbReference type="EMBL" id="THF48987.1"/>
    </source>
</evidence>
<feature type="chain" id="PRO_5020488300" evidence="2">
    <location>
        <begin position="21"/>
        <end position="106"/>
    </location>
</feature>
<dbReference type="EMBL" id="SSOA01000007">
    <property type="protein sequence ID" value="THF48987.1"/>
    <property type="molecule type" value="Genomic_DNA"/>
</dbReference>
<comment type="caution">
    <text evidence="3">The sequence shown here is derived from an EMBL/GenBank/DDBJ whole genome shotgun (WGS) entry which is preliminary data.</text>
</comment>